<evidence type="ECO:0000313" key="3">
    <source>
        <dbReference type="Proteomes" id="UP001597548"/>
    </source>
</evidence>
<dbReference type="Pfam" id="PF04784">
    <property type="entry name" value="DUF547"/>
    <property type="match status" value="1"/>
</dbReference>
<dbReference type="PANTHER" id="PTHR46361">
    <property type="entry name" value="ELECTRON CARRIER/ PROTEIN DISULFIDE OXIDOREDUCTASE"/>
    <property type="match status" value="1"/>
</dbReference>
<accession>A0ABW5ZZN4</accession>
<dbReference type="InterPro" id="IPR006869">
    <property type="entry name" value="DUF547"/>
</dbReference>
<comment type="caution">
    <text evidence="2">The sequence shown here is derived from an EMBL/GenBank/DDBJ whole genome shotgun (WGS) entry which is preliminary data.</text>
</comment>
<dbReference type="EMBL" id="JBHUOS010000014">
    <property type="protein sequence ID" value="MFD2917222.1"/>
    <property type="molecule type" value="Genomic_DNA"/>
</dbReference>
<evidence type="ECO:0000313" key="2">
    <source>
        <dbReference type="EMBL" id="MFD2917222.1"/>
    </source>
</evidence>
<evidence type="ECO:0000259" key="1">
    <source>
        <dbReference type="Pfam" id="PF04784"/>
    </source>
</evidence>
<dbReference type="RefSeq" id="WP_194509078.1">
    <property type="nucleotide sequence ID" value="NZ_JADILU010000006.1"/>
</dbReference>
<dbReference type="PANTHER" id="PTHR46361:SF3">
    <property type="entry name" value="ELECTRON CARRIER_ PROTEIN DISULFIDE OXIDOREDUCTASE"/>
    <property type="match status" value="1"/>
</dbReference>
<sequence length="231" mass="26633">MIIINSLVALSSALLFNVKLNKNTTVEEQKLRAISIADLQQQLKNDDAKKAFWINIYNAYFQILSNSKKAKRKTIFTEKSIEIAQNTFSLDDIEHGILRRYRMKKSFGYLPNPFVSSLIKALAVQTIDYRIHFALNCGAKSCPPIAFYTLEKLDKELNFVTESFLYSETSIDDNNKTISTSKLLFWYCGDFGGYFKIKSVLEAILNQNLANYKLMFNEYSWEAQLSNYITD</sequence>
<gene>
    <name evidence="2" type="ORF">ACFS29_16330</name>
</gene>
<protein>
    <submittedName>
        <fullName evidence="2">DUF547 domain-containing protein</fullName>
    </submittedName>
</protein>
<name>A0ABW5ZZN4_9FLAO</name>
<feature type="domain" description="DUF547" evidence="1">
    <location>
        <begin position="43"/>
        <end position="165"/>
    </location>
</feature>
<reference evidence="3" key="1">
    <citation type="journal article" date="2019" name="Int. J. Syst. Evol. Microbiol.">
        <title>The Global Catalogue of Microorganisms (GCM) 10K type strain sequencing project: providing services to taxonomists for standard genome sequencing and annotation.</title>
        <authorList>
            <consortium name="The Broad Institute Genomics Platform"/>
            <consortium name="The Broad Institute Genome Sequencing Center for Infectious Disease"/>
            <person name="Wu L."/>
            <person name="Ma J."/>
        </authorList>
    </citation>
    <scope>NUCLEOTIDE SEQUENCE [LARGE SCALE GENOMIC DNA]</scope>
    <source>
        <strain evidence="3">KCTC 32514</strain>
    </source>
</reference>
<proteinExistence type="predicted"/>
<dbReference type="Proteomes" id="UP001597548">
    <property type="component" value="Unassembled WGS sequence"/>
</dbReference>
<keyword evidence="3" id="KW-1185">Reference proteome</keyword>
<organism evidence="2 3">
    <name type="scientific">Psychroserpens luteus</name>
    <dbReference type="NCBI Taxonomy" id="1434066"/>
    <lineage>
        <taxon>Bacteria</taxon>
        <taxon>Pseudomonadati</taxon>
        <taxon>Bacteroidota</taxon>
        <taxon>Flavobacteriia</taxon>
        <taxon>Flavobacteriales</taxon>
        <taxon>Flavobacteriaceae</taxon>
        <taxon>Psychroserpens</taxon>
    </lineage>
</organism>